<dbReference type="RefSeq" id="WP_105531217.1">
    <property type="nucleotide sequence ID" value="NZ_PUGF01000006.1"/>
</dbReference>
<sequence length="316" mass="35529">MAVTVIIVNWNSSSLLTQCLQHLSLQTVLPKQVIVVDNASFDGSAKNVESFENVILFQMTSNLGFAAGNNRALAECKDEFVALLNPDAFPESDWLENLLIAATNYPDVAAFGSRQLCQANPEFLDGIGDSYHLSGLVWRDRYGVKQQKKHLRAMEIFSPCAAAALYRRQALVDVDGFDEDYFCYVEDIDLGFRLRLAGHKARYVPNAVVHHVGSATTGGQHSDFSIYHGHRNLVWTYIKNMPGYLFWILLPLHIGLNFISIVWFVLNGHSGAILSAKWDALSGLPKMWSKRKFIQKRRVASIGVIWKHLNKSIFLD</sequence>
<organism evidence="6 7">
    <name type="scientific">Solimicrobium silvestre</name>
    <dbReference type="NCBI Taxonomy" id="2099400"/>
    <lineage>
        <taxon>Bacteria</taxon>
        <taxon>Pseudomonadati</taxon>
        <taxon>Pseudomonadota</taxon>
        <taxon>Betaproteobacteria</taxon>
        <taxon>Burkholderiales</taxon>
        <taxon>Oxalobacteraceae</taxon>
        <taxon>Solimicrobium</taxon>
    </lineage>
</organism>
<dbReference type="Pfam" id="PF00535">
    <property type="entry name" value="Glycos_transf_2"/>
    <property type="match status" value="1"/>
</dbReference>
<evidence type="ECO:0000313" key="7">
    <source>
        <dbReference type="Proteomes" id="UP000237839"/>
    </source>
</evidence>
<dbReference type="EMBL" id="PUGF01000006">
    <property type="protein sequence ID" value="PRC93544.1"/>
    <property type="molecule type" value="Genomic_DNA"/>
</dbReference>
<keyword evidence="7" id="KW-1185">Reference proteome</keyword>
<comment type="caution">
    <text evidence="6">The sequence shown here is derived from an EMBL/GenBank/DDBJ whole genome shotgun (WGS) entry which is preliminary data.</text>
</comment>
<keyword evidence="4" id="KW-0472">Membrane</keyword>
<dbReference type="InterPro" id="IPR001173">
    <property type="entry name" value="Glyco_trans_2-like"/>
</dbReference>
<feature type="domain" description="Glycosyltransferase 2-like" evidence="5">
    <location>
        <begin position="4"/>
        <end position="171"/>
    </location>
</feature>
<name>A0A2S9H0N1_9BURK</name>
<evidence type="ECO:0000256" key="4">
    <source>
        <dbReference type="SAM" id="Phobius"/>
    </source>
</evidence>
<keyword evidence="2" id="KW-0328">Glycosyltransferase</keyword>
<dbReference type="Gene3D" id="3.90.550.10">
    <property type="entry name" value="Spore Coat Polysaccharide Biosynthesis Protein SpsA, Chain A"/>
    <property type="match status" value="1"/>
</dbReference>
<keyword evidence="4" id="KW-1133">Transmembrane helix</keyword>
<gene>
    <name evidence="6" type="ORF">S2091_1545</name>
</gene>
<comment type="similarity">
    <text evidence="1">Belongs to the glycosyltransferase 2 family.</text>
</comment>
<evidence type="ECO:0000256" key="2">
    <source>
        <dbReference type="ARBA" id="ARBA00022676"/>
    </source>
</evidence>
<dbReference type="CDD" id="cd04186">
    <property type="entry name" value="GT_2_like_c"/>
    <property type="match status" value="1"/>
</dbReference>
<keyword evidence="3 6" id="KW-0808">Transferase</keyword>
<dbReference type="AlphaFoldDB" id="A0A2S9H0N1"/>
<keyword evidence="4" id="KW-0812">Transmembrane</keyword>
<dbReference type="InterPro" id="IPR029044">
    <property type="entry name" value="Nucleotide-diphossugar_trans"/>
</dbReference>
<dbReference type="PANTHER" id="PTHR43179">
    <property type="entry name" value="RHAMNOSYLTRANSFERASE WBBL"/>
    <property type="match status" value="1"/>
</dbReference>
<dbReference type="OrthoDB" id="9771846at2"/>
<dbReference type="SUPFAM" id="SSF53448">
    <property type="entry name" value="Nucleotide-diphospho-sugar transferases"/>
    <property type="match status" value="1"/>
</dbReference>
<evidence type="ECO:0000259" key="5">
    <source>
        <dbReference type="Pfam" id="PF00535"/>
    </source>
</evidence>
<proteinExistence type="inferred from homology"/>
<feature type="transmembrane region" description="Helical" evidence="4">
    <location>
        <begin position="244"/>
        <end position="266"/>
    </location>
</feature>
<protein>
    <submittedName>
        <fullName evidence="6">Putative glycosyltransferase</fullName>
    </submittedName>
</protein>
<reference evidence="6 7" key="1">
    <citation type="submission" date="2018-02" db="EMBL/GenBank/DDBJ databases">
        <title>Solimicrobium silvestre gen. nov., sp. nov., isolated from alpine forest soil.</title>
        <authorList>
            <person name="Margesin R."/>
            <person name="Albuquerque L."/>
            <person name="Zhang D.-C."/>
            <person name="Froufe H.J.C."/>
            <person name="Severino R."/>
            <person name="Roxo I."/>
            <person name="Egas C."/>
            <person name="Da Costa M.S."/>
        </authorList>
    </citation>
    <scope>NUCLEOTIDE SEQUENCE [LARGE SCALE GENOMIC DNA]</scope>
    <source>
        <strain evidence="6 7">S20-91</strain>
    </source>
</reference>
<evidence type="ECO:0000313" key="6">
    <source>
        <dbReference type="EMBL" id="PRC93544.1"/>
    </source>
</evidence>
<evidence type="ECO:0000256" key="3">
    <source>
        <dbReference type="ARBA" id="ARBA00022679"/>
    </source>
</evidence>
<dbReference type="PANTHER" id="PTHR43179:SF12">
    <property type="entry name" value="GALACTOFURANOSYLTRANSFERASE GLFT2"/>
    <property type="match status" value="1"/>
</dbReference>
<evidence type="ECO:0000256" key="1">
    <source>
        <dbReference type="ARBA" id="ARBA00006739"/>
    </source>
</evidence>
<accession>A0A2S9H0N1</accession>
<dbReference type="GO" id="GO:0016757">
    <property type="term" value="F:glycosyltransferase activity"/>
    <property type="evidence" value="ECO:0007669"/>
    <property type="project" value="UniProtKB-KW"/>
</dbReference>
<dbReference type="Proteomes" id="UP000237839">
    <property type="component" value="Unassembled WGS sequence"/>
</dbReference>